<organism evidence="9 10">
    <name type="scientific">Cladonia borealis</name>
    <dbReference type="NCBI Taxonomy" id="184061"/>
    <lineage>
        <taxon>Eukaryota</taxon>
        <taxon>Fungi</taxon>
        <taxon>Dikarya</taxon>
        <taxon>Ascomycota</taxon>
        <taxon>Pezizomycotina</taxon>
        <taxon>Lecanoromycetes</taxon>
        <taxon>OSLEUM clade</taxon>
        <taxon>Lecanoromycetidae</taxon>
        <taxon>Lecanorales</taxon>
        <taxon>Lecanorineae</taxon>
        <taxon>Cladoniaceae</taxon>
        <taxon>Cladonia</taxon>
    </lineage>
</organism>
<feature type="transmembrane region" description="Helical" evidence="7">
    <location>
        <begin position="130"/>
        <end position="153"/>
    </location>
</feature>
<comment type="caution">
    <text evidence="9">The sequence shown here is derived from an EMBL/GenBank/DDBJ whole genome shotgun (WGS) entry which is preliminary data.</text>
</comment>
<evidence type="ECO:0000256" key="1">
    <source>
        <dbReference type="ARBA" id="ARBA00004141"/>
    </source>
</evidence>
<reference evidence="9" key="1">
    <citation type="submission" date="2023-03" db="EMBL/GenBank/DDBJ databases">
        <title>Complete genome of Cladonia borealis.</title>
        <authorList>
            <person name="Park H."/>
        </authorList>
    </citation>
    <scope>NUCLEOTIDE SEQUENCE</scope>
    <source>
        <strain evidence="9">ANT050790</strain>
    </source>
</reference>
<protein>
    <recommendedName>
        <fullName evidence="8">Rhodopsin domain-containing protein</fullName>
    </recommendedName>
</protein>
<gene>
    <name evidence="9" type="ORF">JMJ35_001852</name>
</gene>
<keyword evidence="4 7" id="KW-0472">Membrane</keyword>
<dbReference type="InterPro" id="IPR049326">
    <property type="entry name" value="Rhodopsin_dom_fungi"/>
</dbReference>
<evidence type="ECO:0000256" key="5">
    <source>
        <dbReference type="ARBA" id="ARBA00038359"/>
    </source>
</evidence>
<feature type="transmembrane region" description="Helical" evidence="7">
    <location>
        <begin position="204"/>
        <end position="224"/>
    </location>
</feature>
<comment type="similarity">
    <text evidence="5">Belongs to the SAT4 family.</text>
</comment>
<feature type="region of interest" description="Disordered" evidence="6">
    <location>
        <begin position="315"/>
        <end position="335"/>
    </location>
</feature>
<evidence type="ECO:0000313" key="9">
    <source>
        <dbReference type="EMBL" id="KAK0515818.1"/>
    </source>
</evidence>
<proteinExistence type="inferred from homology"/>
<feature type="transmembrane region" description="Helical" evidence="7">
    <location>
        <begin position="97"/>
        <end position="118"/>
    </location>
</feature>
<evidence type="ECO:0000256" key="6">
    <source>
        <dbReference type="SAM" id="MobiDB-lite"/>
    </source>
</evidence>
<keyword evidence="10" id="KW-1185">Reference proteome</keyword>
<dbReference type="EMBL" id="JAFEKC020000003">
    <property type="protein sequence ID" value="KAK0515818.1"/>
    <property type="molecule type" value="Genomic_DNA"/>
</dbReference>
<evidence type="ECO:0000256" key="4">
    <source>
        <dbReference type="ARBA" id="ARBA00023136"/>
    </source>
</evidence>
<dbReference type="InterPro" id="IPR052337">
    <property type="entry name" value="SAT4-like"/>
</dbReference>
<dbReference type="PANTHER" id="PTHR33048">
    <property type="entry name" value="PTH11-LIKE INTEGRAL MEMBRANE PROTEIN (AFU_ORTHOLOGUE AFUA_5G11245)"/>
    <property type="match status" value="1"/>
</dbReference>
<dbReference type="Pfam" id="PF20684">
    <property type="entry name" value="Fung_rhodopsin"/>
    <property type="match status" value="1"/>
</dbReference>
<dbReference type="AlphaFoldDB" id="A0AA39V4H3"/>
<evidence type="ECO:0000259" key="8">
    <source>
        <dbReference type="Pfam" id="PF20684"/>
    </source>
</evidence>
<sequence>MARCPSCDPTRIAYISIMSVVSIISVVSVVFRMVSRRIQRTASELNDYLCILALVFGLALYGYTMHSLVQEDLGIRTTATDEYVLELQYEGLLVGQLLWATSVTLVRASVLSLYICIFRTPSFRSTCYGVHAFNLGFFVATVLACCLICRPFAYNWNHSIEGTCGDQRSLELFLGVFNLLIDVTTVVLPLPVLWGLQMPTSKKFILSGMFSMGIVICAITGVRIKVTTEINSPDPQVQWALNALLVNLEVKLGIINACLPVMKPVFNKLGKIGPFTASSIWSSQWRLKGNRDASGHRILSLRKYENRPSHIRRDSYHKFSDDSLPDGQVPASKSATFPQQLQSKPYYPQKKWGNGSLEMATGKAGQVITQIDGGHHRGI</sequence>
<keyword evidence="2 7" id="KW-0812">Transmembrane</keyword>
<feature type="domain" description="Rhodopsin" evidence="8">
    <location>
        <begin position="31"/>
        <end position="267"/>
    </location>
</feature>
<evidence type="ECO:0000256" key="7">
    <source>
        <dbReference type="SAM" id="Phobius"/>
    </source>
</evidence>
<dbReference type="PANTHER" id="PTHR33048:SF57">
    <property type="entry name" value="INTEGRAL MEMBRANE PROTEIN-RELATED"/>
    <property type="match status" value="1"/>
</dbReference>
<keyword evidence="3 7" id="KW-1133">Transmembrane helix</keyword>
<dbReference type="Proteomes" id="UP001166286">
    <property type="component" value="Unassembled WGS sequence"/>
</dbReference>
<dbReference type="GO" id="GO:0016020">
    <property type="term" value="C:membrane"/>
    <property type="evidence" value="ECO:0007669"/>
    <property type="project" value="UniProtKB-SubCell"/>
</dbReference>
<evidence type="ECO:0000256" key="3">
    <source>
        <dbReference type="ARBA" id="ARBA00022989"/>
    </source>
</evidence>
<feature type="transmembrane region" description="Helical" evidence="7">
    <location>
        <begin position="173"/>
        <end position="192"/>
    </location>
</feature>
<comment type="subcellular location">
    <subcellularLocation>
        <location evidence="1">Membrane</location>
        <topology evidence="1">Multi-pass membrane protein</topology>
    </subcellularLocation>
</comment>
<feature type="transmembrane region" description="Helical" evidence="7">
    <location>
        <begin position="45"/>
        <end position="63"/>
    </location>
</feature>
<accession>A0AA39V4H3</accession>
<feature type="transmembrane region" description="Helical" evidence="7">
    <location>
        <begin position="12"/>
        <end position="33"/>
    </location>
</feature>
<evidence type="ECO:0000256" key="2">
    <source>
        <dbReference type="ARBA" id="ARBA00022692"/>
    </source>
</evidence>
<evidence type="ECO:0000313" key="10">
    <source>
        <dbReference type="Proteomes" id="UP001166286"/>
    </source>
</evidence>
<name>A0AA39V4H3_9LECA</name>